<reference evidence="2 3" key="1">
    <citation type="submission" date="2017-06" db="EMBL/GenBank/DDBJ databases">
        <authorList>
            <person name="Kim H.J."/>
            <person name="Triplett B.A."/>
        </authorList>
    </citation>
    <scope>NUCLEOTIDE SEQUENCE [LARGE SCALE GENOMIC DNA]</scope>
    <source>
        <strain evidence="2 3">DSM 29052</strain>
    </source>
</reference>
<dbReference type="PANTHER" id="PTHR33797:SF2">
    <property type="entry name" value="ORGANIC HYDROPEROXIDE RESISTANCE PROTEIN-LIKE"/>
    <property type="match status" value="1"/>
</dbReference>
<dbReference type="Pfam" id="PF02566">
    <property type="entry name" value="OsmC"/>
    <property type="match status" value="1"/>
</dbReference>
<accession>A0A238WT23</accession>
<dbReference type="Gene3D" id="3.30.300.20">
    <property type="match status" value="1"/>
</dbReference>
<sequence>MPTKIVYSISATSSGGGRNGHTQTDDGTLAFDLTVPKEMGGPGGDGANPEKLFAAGYAACFMGAMRFYASQKELTVPDDAKVHVTVGIGPREDLGFGLDIQIKVDLPGVDPEIAKNLIEGGHGVCPYSNAITKGLTITPELA</sequence>
<gene>
    <name evidence="2" type="ORF">SAMN06265370_10772</name>
</gene>
<keyword evidence="3" id="KW-1185">Reference proteome</keyword>
<dbReference type="InterPro" id="IPR003718">
    <property type="entry name" value="OsmC/Ohr_fam"/>
</dbReference>
<dbReference type="PANTHER" id="PTHR33797">
    <property type="entry name" value="ORGANIC HYDROPEROXIDE RESISTANCE PROTEIN-LIKE"/>
    <property type="match status" value="1"/>
</dbReference>
<dbReference type="InterPro" id="IPR036102">
    <property type="entry name" value="OsmC/Ohrsf"/>
</dbReference>
<dbReference type="InterPro" id="IPR019953">
    <property type="entry name" value="OHR"/>
</dbReference>
<comment type="similarity">
    <text evidence="1">Belongs to the OsmC/Ohr family.</text>
</comment>
<dbReference type="InterPro" id="IPR015946">
    <property type="entry name" value="KH_dom-like_a/b"/>
</dbReference>
<dbReference type="SUPFAM" id="SSF82784">
    <property type="entry name" value="OsmC-like"/>
    <property type="match status" value="1"/>
</dbReference>
<name>A0A238WT23_9RHOB</name>
<evidence type="ECO:0000313" key="3">
    <source>
        <dbReference type="Proteomes" id="UP000198417"/>
    </source>
</evidence>
<organism evidence="2 3">
    <name type="scientific">Puniceibacterium sediminis</name>
    <dbReference type="NCBI Taxonomy" id="1608407"/>
    <lineage>
        <taxon>Bacteria</taxon>
        <taxon>Pseudomonadati</taxon>
        <taxon>Pseudomonadota</taxon>
        <taxon>Alphaproteobacteria</taxon>
        <taxon>Rhodobacterales</taxon>
        <taxon>Paracoccaceae</taxon>
        <taxon>Puniceibacterium</taxon>
    </lineage>
</organism>
<dbReference type="GO" id="GO:0006979">
    <property type="term" value="P:response to oxidative stress"/>
    <property type="evidence" value="ECO:0007669"/>
    <property type="project" value="InterPro"/>
</dbReference>
<dbReference type="Gene3D" id="2.20.25.10">
    <property type="match status" value="1"/>
</dbReference>
<dbReference type="OrthoDB" id="9797508at2"/>
<proteinExistence type="inferred from homology"/>
<dbReference type="EMBL" id="FZNN01000007">
    <property type="protein sequence ID" value="SNR49531.1"/>
    <property type="molecule type" value="Genomic_DNA"/>
</dbReference>
<dbReference type="AlphaFoldDB" id="A0A238WT23"/>
<protein>
    <submittedName>
        <fullName evidence="2">Peroxiredoxin, Ohr subfamily</fullName>
    </submittedName>
</protein>
<dbReference type="RefSeq" id="WP_089270313.1">
    <property type="nucleotide sequence ID" value="NZ_FZNN01000007.1"/>
</dbReference>
<evidence type="ECO:0000313" key="2">
    <source>
        <dbReference type="EMBL" id="SNR49531.1"/>
    </source>
</evidence>
<dbReference type="NCBIfam" id="TIGR03561">
    <property type="entry name" value="organ_hyd_perox"/>
    <property type="match status" value="1"/>
</dbReference>
<evidence type="ECO:0000256" key="1">
    <source>
        <dbReference type="ARBA" id="ARBA00007378"/>
    </source>
</evidence>
<dbReference type="Proteomes" id="UP000198417">
    <property type="component" value="Unassembled WGS sequence"/>
</dbReference>